<sequence>MIIDIRQAEEKDCDSVLRIAGEVQEYHRQYRPETFARVQPYSKEFYKLMLSEENTYVFVARDELDQVHGYSIVTVNNYTNLIMLKKRHILMVDDFCVETAYKRQGIGKKLFRFIIDFSKEQKADAIELNVWHFNKEAIAFYQKMGMKEKSHEFELFLAKDEEGEKEK</sequence>
<dbReference type="InterPro" id="IPR000182">
    <property type="entry name" value="GNAT_dom"/>
</dbReference>
<dbReference type="SUPFAM" id="SSF55729">
    <property type="entry name" value="Acyl-CoA N-acyltransferases (Nat)"/>
    <property type="match status" value="1"/>
</dbReference>
<dbReference type="Proteomes" id="UP000199659">
    <property type="component" value="Unassembled WGS sequence"/>
</dbReference>
<keyword evidence="4" id="KW-0687">Ribonucleoprotein</keyword>
<reference evidence="4 5" key="1">
    <citation type="submission" date="2016-10" db="EMBL/GenBank/DDBJ databases">
        <authorList>
            <person name="de Groot N.N."/>
        </authorList>
    </citation>
    <scope>NUCLEOTIDE SEQUENCE [LARGE SCALE GENOMIC DNA]</scope>
    <source>
        <strain evidence="4 5">743A</strain>
    </source>
</reference>
<keyword evidence="1" id="KW-0808">Transferase</keyword>
<evidence type="ECO:0000313" key="4">
    <source>
        <dbReference type="EMBL" id="SFS05141.1"/>
    </source>
</evidence>
<protein>
    <submittedName>
        <fullName evidence="4">Ribosomal protein S18 acetylase RimI</fullName>
    </submittedName>
</protein>
<dbReference type="CDD" id="cd04301">
    <property type="entry name" value="NAT_SF"/>
    <property type="match status" value="1"/>
</dbReference>
<keyword evidence="2" id="KW-0012">Acyltransferase</keyword>
<evidence type="ECO:0000259" key="3">
    <source>
        <dbReference type="PROSITE" id="PS51186"/>
    </source>
</evidence>
<dbReference type="GO" id="GO:0008080">
    <property type="term" value="F:N-acetyltransferase activity"/>
    <property type="evidence" value="ECO:0007669"/>
    <property type="project" value="TreeGrafter"/>
</dbReference>
<dbReference type="InterPro" id="IPR016181">
    <property type="entry name" value="Acyl_CoA_acyltransferase"/>
</dbReference>
<dbReference type="PROSITE" id="PS51186">
    <property type="entry name" value="GNAT"/>
    <property type="match status" value="1"/>
</dbReference>
<feature type="domain" description="N-acetyltransferase" evidence="3">
    <location>
        <begin position="3"/>
        <end position="162"/>
    </location>
</feature>
<evidence type="ECO:0000256" key="1">
    <source>
        <dbReference type="ARBA" id="ARBA00022679"/>
    </source>
</evidence>
<accession>A0A1I6LNZ0</accession>
<dbReference type="AlphaFoldDB" id="A0A1I6LNZ0"/>
<dbReference type="PANTHER" id="PTHR10545:SF29">
    <property type="entry name" value="GH14572P-RELATED"/>
    <property type="match status" value="1"/>
</dbReference>
<name>A0A1I6LNZ0_9FIRM</name>
<dbReference type="Gene3D" id="3.40.630.30">
    <property type="match status" value="1"/>
</dbReference>
<dbReference type="EMBL" id="FOYZ01000019">
    <property type="protein sequence ID" value="SFS05141.1"/>
    <property type="molecule type" value="Genomic_DNA"/>
</dbReference>
<dbReference type="Pfam" id="PF00583">
    <property type="entry name" value="Acetyltransf_1"/>
    <property type="match status" value="1"/>
</dbReference>
<dbReference type="GO" id="GO:0005840">
    <property type="term" value="C:ribosome"/>
    <property type="evidence" value="ECO:0007669"/>
    <property type="project" value="UniProtKB-KW"/>
</dbReference>
<dbReference type="STRING" id="37658.SAMN05661086_03449"/>
<evidence type="ECO:0000313" key="5">
    <source>
        <dbReference type="Proteomes" id="UP000199659"/>
    </source>
</evidence>
<proteinExistence type="predicted"/>
<evidence type="ECO:0000256" key="2">
    <source>
        <dbReference type="ARBA" id="ARBA00023315"/>
    </source>
</evidence>
<gene>
    <name evidence="4" type="ORF">SAMN05661086_03449</name>
</gene>
<dbReference type="InterPro" id="IPR051016">
    <property type="entry name" value="Diverse_Substrate_AcTransf"/>
</dbReference>
<organism evidence="4 5">
    <name type="scientific">Anaeromicropila populeti</name>
    <dbReference type="NCBI Taxonomy" id="37658"/>
    <lineage>
        <taxon>Bacteria</taxon>
        <taxon>Bacillati</taxon>
        <taxon>Bacillota</taxon>
        <taxon>Clostridia</taxon>
        <taxon>Lachnospirales</taxon>
        <taxon>Lachnospiraceae</taxon>
        <taxon>Anaeromicropila</taxon>
    </lineage>
</organism>
<dbReference type="PANTHER" id="PTHR10545">
    <property type="entry name" value="DIAMINE N-ACETYLTRANSFERASE"/>
    <property type="match status" value="1"/>
</dbReference>
<keyword evidence="5" id="KW-1185">Reference proteome</keyword>
<keyword evidence="4" id="KW-0689">Ribosomal protein</keyword>